<dbReference type="PANTHER" id="PTHR33619:SF3">
    <property type="entry name" value="POLYSACCHARIDE EXPORT PROTEIN GFCE-RELATED"/>
    <property type="match status" value="1"/>
</dbReference>
<keyword evidence="12" id="KW-0564">Palmitate</keyword>
<evidence type="ECO:0000256" key="9">
    <source>
        <dbReference type="ARBA" id="ARBA00023065"/>
    </source>
</evidence>
<dbReference type="InterPro" id="IPR054765">
    <property type="entry name" value="SLBB_dom"/>
</dbReference>
<comment type="similarity">
    <text evidence="2">Belongs to the BexD/CtrA/VexA family.</text>
</comment>
<dbReference type="PANTHER" id="PTHR33619">
    <property type="entry name" value="POLYSACCHARIDE EXPORT PROTEIN GFCE-RELATED"/>
    <property type="match status" value="1"/>
</dbReference>
<keyword evidence="9" id="KW-0406">Ion transport</keyword>
<evidence type="ECO:0000256" key="4">
    <source>
        <dbReference type="ARBA" id="ARBA00022452"/>
    </source>
</evidence>
<proteinExistence type="inferred from homology"/>
<accession>A0A926IRI4</accession>
<evidence type="ECO:0000256" key="5">
    <source>
        <dbReference type="ARBA" id="ARBA00022597"/>
    </source>
</evidence>
<dbReference type="Proteomes" id="UP000651085">
    <property type="component" value="Unassembled WGS sequence"/>
</dbReference>
<evidence type="ECO:0000256" key="13">
    <source>
        <dbReference type="ARBA" id="ARBA00023237"/>
    </source>
</evidence>
<evidence type="ECO:0000256" key="1">
    <source>
        <dbReference type="ARBA" id="ARBA00004571"/>
    </source>
</evidence>
<evidence type="ECO:0000256" key="10">
    <source>
        <dbReference type="ARBA" id="ARBA00023114"/>
    </source>
</evidence>
<keyword evidence="3" id="KW-0813">Transport</keyword>
<dbReference type="AlphaFoldDB" id="A0A926IRI4"/>
<keyword evidence="5" id="KW-0762">Sugar transport</keyword>
<keyword evidence="4" id="KW-1134">Transmembrane beta strand</keyword>
<keyword evidence="10" id="KW-0626">Porin</keyword>
<dbReference type="Gene3D" id="3.10.560.10">
    <property type="entry name" value="Outer membrane lipoprotein wza domain like"/>
    <property type="match status" value="6"/>
</dbReference>
<feature type="domain" description="Soluble ligand binding" evidence="17">
    <location>
        <begin position="585"/>
        <end position="632"/>
    </location>
</feature>
<dbReference type="Pfam" id="PF10531">
    <property type="entry name" value="SLBB"/>
    <property type="match status" value="4"/>
</dbReference>
<feature type="domain" description="Soluble ligand binding" evidence="17">
    <location>
        <begin position="701"/>
        <end position="748"/>
    </location>
</feature>
<evidence type="ECO:0000256" key="12">
    <source>
        <dbReference type="ARBA" id="ARBA00023139"/>
    </source>
</evidence>
<dbReference type="GO" id="GO:0006811">
    <property type="term" value="P:monoatomic ion transport"/>
    <property type="evidence" value="ECO:0007669"/>
    <property type="project" value="UniProtKB-KW"/>
</dbReference>
<dbReference type="SUPFAM" id="SSF142984">
    <property type="entry name" value="Nqo1 middle domain-like"/>
    <property type="match status" value="1"/>
</dbReference>
<reference evidence="19" key="1">
    <citation type="submission" date="2020-08" db="EMBL/GenBank/DDBJ databases">
        <title>Genome public.</title>
        <authorList>
            <person name="Liu C."/>
            <person name="Sun Q."/>
        </authorList>
    </citation>
    <scope>NUCLEOTIDE SEQUENCE</scope>
    <source>
        <strain evidence="19">N12</strain>
    </source>
</reference>
<keyword evidence="14" id="KW-0449">Lipoprotein</keyword>
<dbReference type="GO" id="GO:0009279">
    <property type="term" value="C:cell outer membrane"/>
    <property type="evidence" value="ECO:0007669"/>
    <property type="project" value="UniProtKB-SubCell"/>
</dbReference>
<dbReference type="Gene3D" id="3.30.1950.10">
    <property type="entry name" value="wza like domain"/>
    <property type="match status" value="1"/>
</dbReference>
<evidence type="ECO:0000256" key="14">
    <source>
        <dbReference type="ARBA" id="ARBA00023288"/>
    </source>
</evidence>
<evidence type="ECO:0000259" key="18">
    <source>
        <dbReference type="Pfam" id="PF22461"/>
    </source>
</evidence>
<feature type="domain" description="Soluble ligand binding" evidence="17">
    <location>
        <begin position="486"/>
        <end position="535"/>
    </location>
</feature>
<evidence type="ECO:0000259" key="16">
    <source>
        <dbReference type="Pfam" id="PF02563"/>
    </source>
</evidence>
<keyword evidence="8" id="KW-0625">Polysaccharide transport</keyword>
<feature type="domain" description="Soluble ligand binding" evidence="17">
    <location>
        <begin position="311"/>
        <end position="358"/>
    </location>
</feature>
<organism evidence="19 20">
    <name type="scientific">Jilunia laotingensis</name>
    <dbReference type="NCBI Taxonomy" id="2763675"/>
    <lineage>
        <taxon>Bacteria</taxon>
        <taxon>Pseudomonadati</taxon>
        <taxon>Bacteroidota</taxon>
        <taxon>Bacteroidia</taxon>
        <taxon>Bacteroidales</taxon>
        <taxon>Bacteroidaceae</taxon>
        <taxon>Jilunia</taxon>
    </lineage>
</organism>
<dbReference type="InterPro" id="IPR049712">
    <property type="entry name" value="Poly_export"/>
</dbReference>
<dbReference type="GO" id="GO:0015159">
    <property type="term" value="F:polysaccharide transmembrane transporter activity"/>
    <property type="evidence" value="ECO:0007669"/>
    <property type="project" value="InterPro"/>
</dbReference>
<evidence type="ECO:0000256" key="15">
    <source>
        <dbReference type="SAM" id="SignalP"/>
    </source>
</evidence>
<comment type="caution">
    <text evidence="19">The sequence shown here is derived from an EMBL/GenBank/DDBJ whole genome shotgun (WGS) entry which is preliminary data.</text>
</comment>
<protein>
    <submittedName>
        <fullName evidence="19">SLBB domain-containing protein</fullName>
    </submittedName>
</protein>
<evidence type="ECO:0000256" key="11">
    <source>
        <dbReference type="ARBA" id="ARBA00023136"/>
    </source>
</evidence>
<evidence type="ECO:0000256" key="7">
    <source>
        <dbReference type="ARBA" id="ARBA00022729"/>
    </source>
</evidence>
<dbReference type="InterPro" id="IPR003715">
    <property type="entry name" value="Poly_export_N"/>
</dbReference>
<feature type="signal peptide" evidence="15">
    <location>
        <begin position="1"/>
        <end position="20"/>
    </location>
</feature>
<dbReference type="InterPro" id="IPR019554">
    <property type="entry name" value="Soluble_ligand-bd"/>
</dbReference>
<feature type="chain" id="PRO_5037273131" evidence="15">
    <location>
        <begin position="21"/>
        <end position="804"/>
    </location>
</feature>
<keyword evidence="13" id="KW-0998">Cell outer membrane</keyword>
<evidence type="ECO:0000256" key="3">
    <source>
        <dbReference type="ARBA" id="ARBA00022448"/>
    </source>
</evidence>
<evidence type="ECO:0000313" key="20">
    <source>
        <dbReference type="Proteomes" id="UP000651085"/>
    </source>
</evidence>
<evidence type="ECO:0000313" key="19">
    <source>
        <dbReference type="EMBL" id="MBC8594916.1"/>
    </source>
</evidence>
<evidence type="ECO:0000256" key="2">
    <source>
        <dbReference type="ARBA" id="ARBA00009450"/>
    </source>
</evidence>
<keyword evidence="6" id="KW-0812">Transmembrane</keyword>
<feature type="domain" description="Polysaccharide export protein N-terminal" evidence="16">
    <location>
        <begin position="142"/>
        <end position="206"/>
    </location>
</feature>
<dbReference type="GO" id="GO:0015288">
    <property type="term" value="F:porin activity"/>
    <property type="evidence" value="ECO:0007669"/>
    <property type="project" value="UniProtKB-KW"/>
</dbReference>
<dbReference type="GO" id="GO:0046930">
    <property type="term" value="C:pore complex"/>
    <property type="evidence" value="ECO:0007669"/>
    <property type="project" value="UniProtKB-KW"/>
</dbReference>
<evidence type="ECO:0000259" key="17">
    <source>
        <dbReference type="Pfam" id="PF10531"/>
    </source>
</evidence>
<keyword evidence="11" id="KW-0472">Membrane</keyword>
<name>A0A926IRI4_9BACT</name>
<evidence type="ECO:0000256" key="6">
    <source>
        <dbReference type="ARBA" id="ARBA00022692"/>
    </source>
</evidence>
<evidence type="ECO:0000256" key="8">
    <source>
        <dbReference type="ARBA" id="ARBA00023047"/>
    </source>
</evidence>
<keyword evidence="7 15" id="KW-0732">Signal</keyword>
<dbReference type="EMBL" id="JACRTF010000001">
    <property type="protein sequence ID" value="MBC8594916.1"/>
    <property type="molecule type" value="Genomic_DNA"/>
</dbReference>
<feature type="domain" description="SLBB" evidence="18">
    <location>
        <begin position="228"/>
        <end position="304"/>
    </location>
</feature>
<gene>
    <name evidence="19" type="ORF">H8744_17025</name>
</gene>
<dbReference type="RefSeq" id="WP_262436001.1">
    <property type="nucleotide sequence ID" value="NZ_JACRTF010000001.1"/>
</dbReference>
<sequence length="804" mass="89156">MRRFIALFLLIIAFTGIAVAQHMSDDQVVQYVKDAQKQGKSQKEMTTELMRRGVTKEQVERIKTRYEESQGEENRATSVAAQRRQRLEAPEEVTAGTLDELSTEVQTPTEMKNANQASKLVFGRNIFTSRNLSFEPNSNIATPANYRLGPGDEVIIDVWGASENTIRQTISPEGSISVSTIGPVYLSGMTVKEANNFLQREFSKIYSGISGNTSQINLTLGQIRTIQINLMGEVAVPGTYTLSSFSSVFHALYRAGGVSPIGSLRSIQVMRNGKKVADVDVYDYILKGKMNDDIRLMEGDVIIVPPYDCLVDISGKVKRPMYYEMKKGETIATLLKYAGGFTGDAYSKAIRLLRMSGREKQIYNVDEMDYSVFKLYDEDALTVGAVLDRFENRVEIRGAVYRDGMYQINGDVNTVKQLIQKAEGLRGDAFLNRAQLQREHEDLTLELIPIDLQGMLNGTVADMPLKRNDILYIPSIHDLSVEGTLTIHGEVARPGTFVFAKNMTIEDLVIKAGGLLEAASTARVDVSRRIKDPKGTTLTNEIGKTFTFELKDGFLVGAEGDFYLQPFDEVYIRRSPAYHKQQNVVVGGEVLFNGNYALTTKNERLSDLIAKAGGVTADAYVRGARLLRQMTEEEKRRREDVLRMASNSVGKDSIATASLDLSNIYSVGIDLEKALANPGSDYDLVLREGDMLFVPEYVNTVKINGAVMYPNTVLFKKGEKLSYYINQAGGFGNRAKKSRAYVVYMNGTVSRLKSRTAQKIEPGCEIIVPTKEEKKKMSAAEMIGMGTSVASLATLVASMVNLFK</sequence>
<dbReference type="Pfam" id="PF02563">
    <property type="entry name" value="Poly_export"/>
    <property type="match status" value="1"/>
</dbReference>
<dbReference type="Pfam" id="PF22461">
    <property type="entry name" value="SLBB_2"/>
    <property type="match status" value="1"/>
</dbReference>
<comment type="subcellular location">
    <subcellularLocation>
        <location evidence="1">Cell outer membrane</location>
        <topology evidence="1">Multi-pass membrane protein</topology>
    </subcellularLocation>
</comment>
<keyword evidence="20" id="KW-1185">Reference proteome</keyword>